<dbReference type="Proteomes" id="UP000245999">
    <property type="component" value="Chromosome"/>
</dbReference>
<sequence>MAKVHLNWKTALGPRGNFSARAAVGRPPPVRSRGPILLNIADIAYRAGLALPRPNDAYYFF</sequence>
<keyword evidence="2" id="KW-1185">Reference proteome</keyword>
<protein>
    <submittedName>
        <fullName evidence="1">Uncharacterized protein</fullName>
    </submittedName>
</protein>
<evidence type="ECO:0000313" key="2">
    <source>
        <dbReference type="Proteomes" id="UP000245999"/>
    </source>
</evidence>
<reference evidence="2" key="1">
    <citation type="submission" date="2018-04" db="EMBL/GenBank/DDBJ databases">
        <title>Complete genome of Antarctic heterotrophic bacterium Hymenobacter nivis.</title>
        <authorList>
            <person name="Terashima M."/>
        </authorList>
    </citation>
    <scope>NUCLEOTIDE SEQUENCE [LARGE SCALE GENOMIC DNA]</scope>
    <source>
        <strain evidence="2">NBRC 111535</strain>
    </source>
</reference>
<dbReference type="KEGG" id="hnv:DDQ68_08090"/>
<dbReference type="EMBL" id="CP029145">
    <property type="protein sequence ID" value="AWM32744.1"/>
    <property type="molecule type" value="Genomic_DNA"/>
</dbReference>
<organism evidence="1 2">
    <name type="scientific">Hymenobacter nivis</name>
    <dbReference type="NCBI Taxonomy" id="1850093"/>
    <lineage>
        <taxon>Bacteria</taxon>
        <taxon>Pseudomonadati</taxon>
        <taxon>Bacteroidota</taxon>
        <taxon>Cytophagia</taxon>
        <taxon>Cytophagales</taxon>
        <taxon>Hymenobacteraceae</taxon>
        <taxon>Hymenobacter</taxon>
    </lineage>
</organism>
<name>A0A2Z3GTQ0_9BACT</name>
<evidence type="ECO:0000313" key="1">
    <source>
        <dbReference type="EMBL" id="AWM32744.1"/>
    </source>
</evidence>
<dbReference type="AlphaFoldDB" id="A0A2Z3GTQ0"/>
<proteinExistence type="predicted"/>
<gene>
    <name evidence="1" type="ORF">DDQ68_08090</name>
</gene>
<accession>A0A2Z3GTQ0</accession>